<feature type="transmembrane region" description="Helical" evidence="2">
    <location>
        <begin position="130"/>
        <end position="151"/>
    </location>
</feature>
<keyword evidence="2" id="KW-0472">Membrane</keyword>
<reference evidence="3 4" key="1">
    <citation type="submission" date="2023-08" db="EMBL/GenBank/DDBJ databases">
        <title>Black Yeasts Isolated from many extreme environments.</title>
        <authorList>
            <person name="Coleine C."/>
            <person name="Stajich J.E."/>
            <person name="Selbmann L."/>
        </authorList>
    </citation>
    <scope>NUCLEOTIDE SEQUENCE [LARGE SCALE GENOMIC DNA]</scope>
    <source>
        <strain evidence="3 4">CCFEE 5792</strain>
    </source>
</reference>
<keyword evidence="2" id="KW-0812">Transmembrane</keyword>
<dbReference type="RefSeq" id="XP_064703890.1">
    <property type="nucleotide sequence ID" value="XM_064849187.1"/>
</dbReference>
<evidence type="ECO:0000313" key="4">
    <source>
        <dbReference type="Proteomes" id="UP001358417"/>
    </source>
</evidence>
<dbReference type="AlphaFoldDB" id="A0AAV9N3N9"/>
<keyword evidence="4" id="KW-1185">Reference proteome</keyword>
<evidence type="ECO:0000256" key="2">
    <source>
        <dbReference type="SAM" id="Phobius"/>
    </source>
</evidence>
<feature type="transmembrane region" description="Helical" evidence="2">
    <location>
        <begin position="597"/>
        <end position="621"/>
    </location>
</feature>
<sequence>MADIKEGDAKTGVKASVEPLLGASSIEEPVISQRPNRDVKNAIWAIVTGVALPCIPIIVVLVLLIYLIYKHKLDLWSGYVELLPSGTITNASNGALSALSDLRHNGGKAAYIVQYNPSTLTTIASWTSRIIPYLTSSIMALVAFFAARYLVQQSKRGDDAVLPNPEQLTLLIGLLGGSGVDSIKDTLFHRWLKKERLIHPVPAVFWVLLFITFLNILIPAVDTWFGIATHPITIDILSNTTTKQNFGRQLYTQGENATCTNGPRTNTSFNWGINTYWPCSILLAGKSLENLVAVQDPTDSTLLQLGLPTSTKLSNYSVGSTHWIFYTDSKMGRSLDFIASAPAVSTQCRPMTRLCEQGYNNETFTYDCTSGFRINMTSPWPYTLSNETAPIDDPSLSLSEATLTGIAFGSDAELSTTPGLVQNASLGGTGFGPITWPEIIPSNPAYFGTWARNYPGLLSISDELVTDPELDYSGSGVQWFLNCTTTVANVTYAWTNGSIQSFNTELVSPEMAALFTGPFSLIGLTEGYKDVLKSTMSTIARTAALSDTMDQLANTWALEFSRNAMALSIGAFTPLQTVLEQQRTQAVIVTRVPLGPLFLLIALKLVYVVAVIGLAIGAYAFTHPSETEVVKEQLSTKGLAAAHFDQPQLLQSNAVKATQEHFDRHINKRSDRDPGSSTADEPKPGISRAKTLPRDLDGGKARVGLAPDPEGTWKFIMLANGVWHSIEPIVKTFAVNEAKAGNLGGASGIIAGWK</sequence>
<gene>
    <name evidence="3" type="ORF">LTR84_005621</name>
</gene>
<organism evidence="3 4">
    <name type="scientific">Exophiala bonariae</name>
    <dbReference type="NCBI Taxonomy" id="1690606"/>
    <lineage>
        <taxon>Eukaryota</taxon>
        <taxon>Fungi</taxon>
        <taxon>Dikarya</taxon>
        <taxon>Ascomycota</taxon>
        <taxon>Pezizomycotina</taxon>
        <taxon>Eurotiomycetes</taxon>
        <taxon>Chaetothyriomycetidae</taxon>
        <taxon>Chaetothyriales</taxon>
        <taxon>Herpotrichiellaceae</taxon>
        <taxon>Exophiala</taxon>
    </lineage>
</organism>
<name>A0AAV9N3N9_9EURO</name>
<dbReference type="Proteomes" id="UP001358417">
    <property type="component" value="Unassembled WGS sequence"/>
</dbReference>
<keyword evidence="2" id="KW-1133">Transmembrane helix</keyword>
<dbReference type="GeneID" id="89973796"/>
<proteinExistence type="predicted"/>
<feature type="transmembrane region" description="Helical" evidence="2">
    <location>
        <begin position="42"/>
        <end position="69"/>
    </location>
</feature>
<accession>A0AAV9N3N9</accession>
<feature type="region of interest" description="Disordered" evidence="1">
    <location>
        <begin position="665"/>
        <end position="705"/>
    </location>
</feature>
<feature type="compositionally biased region" description="Basic and acidic residues" evidence="1">
    <location>
        <begin position="665"/>
        <end position="674"/>
    </location>
</feature>
<comment type="caution">
    <text evidence="3">The sequence shown here is derived from an EMBL/GenBank/DDBJ whole genome shotgun (WGS) entry which is preliminary data.</text>
</comment>
<dbReference type="EMBL" id="JAVRRD010000021">
    <property type="protein sequence ID" value="KAK5048531.1"/>
    <property type="molecule type" value="Genomic_DNA"/>
</dbReference>
<protein>
    <submittedName>
        <fullName evidence="3">Uncharacterized protein</fullName>
    </submittedName>
</protein>
<feature type="transmembrane region" description="Helical" evidence="2">
    <location>
        <begin position="197"/>
        <end position="218"/>
    </location>
</feature>
<evidence type="ECO:0000256" key="1">
    <source>
        <dbReference type="SAM" id="MobiDB-lite"/>
    </source>
</evidence>
<evidence type="ECO:0000313" key="3">
    <source>
        <dbReference type="EMBL" id="KAK5048531.1"/>
    </source>
</evidence>